<evidence type="ECO:0000256" key="11">
    <source>
        <dbReference type="SAM" id="MobiDB-lite"/>
    </source>
</evidence>
<dbReference type="PANTHER" id="PTHR20941:SF1">
    <property type="entry name" value="FOLIC ACID SYNTHESIS PROTEIN FOL1"/>
    <property type="match status" value="1"/>
</dbReference>
<evidence type="ECO:0000256" key="10">
    <source>
        <dbReference type="RuleBase" id="RU361205"/>
    </source>
</evidence>
<dbReference type="InterPro" id="IPR011005">
    <property type="entry name" value="Dihydropteroate_synth-like_sf"/>
</dbReference>
<accession>A0A7W7GQ97</accession>
<evidence type="ECO:0000313" key="14">
    <source>
        <dbReference type="Proteomes" id="UP000540191"/>
    </source>
</evidence>
<dbReference type="InterPro" id="IPR045031">
    <property type="entry name" value="DHP_synth-like"/>
</dbReference>
<comment type="catalytic activity">
    <reaction evidence="1">
        <text>(7,8-dihydropterin-6-yl)methyl diphosphate + 4-aminobenzoate = 7,8-dihydropteroate + diphosphate</text>
        <dbReference type="Rhea" id="RHEA:19949"/>
        <dbReference type="ChEBI" id="CHEBI:17836"/>
        <dbReference type="ChEBI" id="CHEBI:17839"/>
        <dbReference type="ChEBI" id="CHEBI:33019"/>
        <dbReference type="ChEBI" id="CHEBI:72950"/>
        <dbReference type="EC" id="2.5.1.15"/>
    </reaction>
</comment>
<keyword evidence="9 10" id="KW-0289">Folate biosynthesis</keyword>
<evidence type="ECO:0000256" key="9">
    <source>
        <dbReference type="ARBA" id="ARBA00022909"/>
    </source>
</evidence>
<reference evidence="13 14" key="1">
    <citation type="submission" date="2020-08" db="EMBL/GenBank/DDBJ databases">
        <title>Sequencing the genomes of 1000 actinobacteria strains.</title>
        <authorList>
            <person name="Klenk H.-P."/>
        </authorList>
    </citation>
    <scope>NUCLEOTIDE SEQUENCE [LARGE SCALE GENOMIC DNA]</scope>
    <source>
        <strain evidence="13 14">DSM 23974</strain>
    </source>
</reference>
<evidence type="ECO:0000256" key="1">
    <source>
        <dbReference type="ARBA" id="ARBA00000012"/>
    </source>
</evidence>
<comment type="similarity">
    <text evidence="4 10">Belongs to the DHPS family.</text>
</comment>
<dbReference type="UniPathway" id="UPA00077">
    <property type="reaction ID" value="UER00156"/>
</dbReference>
<evidence type="ECO:0000256" key="2">
    <source>
        <dbReference type="ARBA" id="ARBA00001946"/>
    </source>
</evidence>
<dbReference type="GO" id="GO:0046656">
    <property type="term" value="P:folic acid biosynthetic process"/>
    <property type="evidence" value="ECO:0007669"/>
    <property type="project" value="UniProtKB-KW"/>
</dbReference>
<dbReference type="AlphaFoldDB" id="A0A7W7GQ97"/>
<keyword evidence="7 10" id="KW-0479">Metal-binding</keyword>
<dbReference type="Proteomes" id="UP000540191">
    <property type="component" value="Unassembled WGS sequence"/>
</dbReference>
<protein>
    <recommendedName>
        <fullName evidence="5 10">Dihydropteroate synthase</fullName>
        <shortName evidence="10">DHPS</shortName>
        <ecNumber evidence="5 10">2.5.1.15</ecNumber>
    </recommendedName>
    <alternativeName>
        <fullName evidence="10">Dihydropteroate pyrophosphorylase</fullName>
    </alternativeName>
</protein>
<evidence type="ECO:0000256" key="3">
    <source>
        <dbReference type="ARBA" id="ARBA00004763"/>
    </source>
</evidence>
<dbReference type="NCBIfam" id="TIGR01496">
    <property type="entry name" value="DHPS"/>
    <property type="match status" value="1"/>
</dbReference>
<dbReference type="InterPro" id="IPR006390">
    <property type="entry name" value="DHP_synth_dom"/>
</dbReference>
<evidence type="ECO:0000256" key="5">
    <source>
        <dbReference type="ARBA" id="ARBA00012458"/>
    </source>
</evidence>
<dbReference type="PROSITE" id="PS50972">
    <property type="entry name" value="PTERIN_BINDING"/>
    <property type="match status" value="1"/>
</dbReference>
<evidence type="ECO:0000259" key="12">
    <source>
        <dbReference type="PROSITE" id="PS50972"/>
    </source>
</evidence>
<evidence type="ECO:0000256" key="7">
    <source>
        <dbReference type="ARBA" id="ARBA00022723"/>
    </source>
</evidence>
<dbReference type="Gene3D" id="3.20.20.20">
    <property type="entry name" value="Dihydropteroate synthase-like"/>
    <property type="match status" value="1"/>
</dbReference>
<organism evidence="13 14">
    <name type="scientific">Micrococcus cohnii</name>
    <dbReference type="NCBI Taxonomy" id="993416"/>
    <lineage>
        <taxon>Bacteria</taxon>
        <taxon>Bacillati</taxon>
        <taxon>Actinomycetota</taxon>
        <taxon>Actinomycetes</taxon>
        <taxon>Micrococcales</taxon>
        <taxon>Micrococcaceae</taxon>
        <taxon>Micrococcus</taxon>
    </lineage>
</organism>
<comment type="cofactor">
    <cofactor evidence="2 10">
        <name>Mg(2+)</name>
        <dbReference type="ChEBI" id="CHEBI:18420"/>
    </cofactor>
</comment>
<dbReference type="EC" id="2.5.1.15" evidence="5 10"/>
<dbReference type="CDD" id="cd00739">
    <property type="entry name" value="DHPS"/>
    <property type="match status" value="1"/>
</dbReference>
<dbReference type="InterPro" id="IPR000489">
    <property type="entry name" value="Pterin-binding_dom"/>
</dbReference>
<proteinExistence type="inferred from homology"/>
<evidence type="ECO:0000313" key="13">
    <source>
        <dbReference type="EMBL" id="MBB4736333.1"/>
    </source>
</evidence>
<dbReference type="PANTHER" id="PTHR20941">
    <property type="entry name" value="FOLATE SYNTHESIS PROTEINS"/>
    <property type="match status" value="1"/>
</dbReference>
<feature type="domain" description="Pterin-binding" evidence="12">
    <location>
        <begin position="12"/>
        <end position="287"/>
    </location>
</feature>
<dbReference type="GO" id="GO:0046654">
    <property type="term" value="P:tetrahydrofolate biosynthetic process"/>
    <property type="evidence" value="ECO:0007669"/>
    <property type="project" value="UniProtKB-UniPathway"/>
</dbReference>
<keyword evidence="14" id="KW-1185">Reference proteome</keyword>
<dbReference type="GO" id="GO:0046872">
    <property type="term" value="F:metal ion binding"/>
    <property type="evidence" value="ECO:0007669"/>
    <property type="project" value="UniProtKB-KW"/>
</dbReference>
<dbReference type="EMBL" id="JACHNA010000001">
    <property type="protein sequence ID" value="MBB4736333.1"/>
    <property type="molecule type" value="Genomic_DNA"/>
</dbReference>
<comment type="caution">
    <text evidence="13">The sequence shown here is derived from an EMBL/GenBank/DDBJ whole genome shotgun (WGS) entry which is preliminary data.</text>
</comment>
<name>A0A7W7GQ97_9MICC</name>
<keyword evidence="6 10" id="KW-0808">Transferase</keyword>
<keyword evidence="8 10" id="KW-0460">Magnesium</keyword>
<evidence type="ECO:0000256" key="8">
    <source>
        <dbReference type="ARBA" id="ARBA00022842"/>
    </source>
</evidence>
<comment type="pathway">
    <text evidence="3 10">Cofactor biosynthesis; tetrahydrofolate biosynthesis; 7,8-dihydrofolate from 2-amino-4-hydroxy-6-hydroxymethyl-7,8-dihydropteridine diphosphate and 4-aminobenzoate: step 1/2.</text>
</comment>
<dbReference type="Pfam" id="PF00809">
    <property type="entry name" value="Pterin_bind"/>
    <property type="match status" value="1"/>
</dbReference>
<comment type="function">
    <text evidence="10">Catalyzes the condensation of para-aminobenzoate (pABA) with 6-hydroxymethyl-7,8-dihydropterin diphosphate (DHPt-PP) to form 7,8-dihydropteroate (H2Pte), the immediate precursor of folate derivatives.</text>
</comment>
<dbReference type="RefSeq" id="WP_184241937.1">
    <property type="nucleotide sequence ID" value="NZ_JACHNA010000001.1"/>
</dbReference>
<dbReference type="PROSITE" id="PS00792">
    <property type="entry name" value="DHPS_1"/>
    <property type="match status" value="1"/>
</dbReference>
<feature type="region of interest" description="Disordered" evidence="11">
    <location>
        <begin position="231"/>
        <end position="255"/>
    </location>
</feature>
<dbReference type="SUPFAM" id="SSF51717">
    <property type="entry name" value="Dihydropteroate synthetase-like"/>
    <property type="match status" value="1"/>
</dbReference>
<gene>
    <name evidence="13" type="ORF">HDA30_001841</name>
</gene>
<dbReference type="GO" id="GO:0004156">
    <property type="term" value="F:dihydropteroate synthase activity"/>
    <property type="evidence" value="ECO:0007669"/>
    <property type="project" value="UniProtKB-EC"/>
</dbReference>
<dbReference type="GO" id="GO:0005829">
    <property type="term" value="C:cytosol"/>
    <property type="evidence" value="ECO:0007669"/>
    <property type="project" value="TreeGrafter"/>
</dbReference>
<evidence type="ECO:0000256" key="4">
    <source>
        <dbReference type="ARBA" id="ARBA00009503"/>
    </source>
</evidence>
<sequence length="311" mass="32314">MDLLARLPQDRTLVMGILNVTPDSFSDGGRHATMSAAIEHGLALMSQGADIVDVGGESTRPGATPVPPDQEQERILPVIRELLAAGACVSVDTMHAVTAAAALELGEVIVNDVSGLHVEADMPAVVADSGAPYVLMHNRGTPTTMDDLTGYDNVVADVLAELRQVRERLYQAGVRPEQLITDPGLGFAKAGEQNWAVLRGIDGLHALGHPVLVAASRKRFLGTLLAAPEATSDASSAARPGAIDAPARPRPAEGRDAATAAITALSAERGAWAVRVHDVAASADAVRTVAAWHGSPAQIRERRGAQQAGTA</sequence>
<evidence type="ECO:0000256" key="6">
    <source>
        <dbReference type="ARBA" id="ARBA00022679"/>
    </source>
</evidence>
<dbReference type="PROSITE" id="PS00793">
    <property type="entry name" value="DHPS_2"/>
    <property type="match status" value="1"/>
</dbReference>